<dbReference type="Proteomes" id="UP001145022">
    <property type="component" value="Unassembled WGS sequence"/>
</dbReference>
<evidence type="ECO:0000313" key="1">
    <source>
        <dbReference type="EMBL" id="GLH42652.1"/>
    </source>
</evidence>
<protein>
    <recommendedName>
        <fullName evidence="3">ATP-binding protein</fullName>
    </recommendedName>
</protein>
<dbReference type="RefSeq" id="WP_281893421.1">
    <property type="nucleotide sequence ID" value="NZ_BSCQ01000028.1"/>
</dbReference>
<organism evidence="1 2">
    <name type="scientific">Pseudomonas atacamensis</name>
    <dbReference type="NCBI Taxonomy" id="2565368"/>
    <lineage>
        <taxon>Bacteria</taxon>
        <taxon>Pseudomonadati</taxon>
        <taxon>Pseudomonadota</taxon>
        <taxon>Gammaproteobacteria</taxon>
        <taxon>Pseudomonadales</taxon>
        <taxon>Pseudomonadaceae</taxon>
        <taxon>Pseudomonas</taxon>
    </lineage>
</organism>
<reference evidence="1" key="3">
    <citation type="journal article" date="2023" name="J. Biotechnol.">
        <title>Draft Genome Sequences of Endophytic Pseudomonas Strains, Isolated from the Interior of Brassicaceae Plants.</title>
        <authorList>
            <person name="Kaneko H."/>
            <person name="Furuya T."/>
        </authorList>
    </citation>
    <scope>NUCLEOTIDE SEQUENCE</scope>
    <source>
        <strain evidence="1">RS3R-1</strain>
    </source>
</reference>
<accession>A0ABQ5PGZ5</accession>
<evidence type="ECO:0008006" key="3">
    <source>
        <dbReference type="Google" id="ProtNLM"/>
    </source>
</evidence>
<proteinExistence type="predicted"/>
<reference evidence="1" key="2">
    <citation type="submission" date="2022-11" db="EMBL/GenBank/DDBJ databases">
        <title>Draft genome sequencing of Pseudomonas atacamensis RS3R1.</title>
        <authorList>
            <person name="Furuya T."/>
            <person name="Kaneko H."/>
        </authorList>
    </citation>
    <scope>NUCLEOTIDE SEQUENCE</scope>
    <source>
        <strain evidence="1">RS3R-1</strain>
    </source>
</reference>
<evidence type="ECO:0000313" key="2">
    <source>
        <dbReference type="Proteomes" id="UP001145022"/>
    </source>
</evidence>
<comment type="caution">
    <text evidence="1">The sequence shown here is derived from an EMBL/GenBank/DDBJ whole genome shotgun (WGS) entry which is preliminary data.</text>
</comment>
<sequence length="993" mass="112328">MESKYNNKRSLYSGENYRLISKISNIKKRNLLRGYIVKSQLTGSDAEAIRKDNTANDSVVIGAILKGPEGLLNKEKNHQKKSSAELFVMTRFPPINWRNEVCYTAGYLNSELDNGLELLSIIKSLANLENLSSESALQTLLSVSKKYGASNFLSYKLAYLRTSRELPAKLLAEVSKIEDEMCHRENAGLHFSALENLSSKISLFLVAQRKTSGLARIKGENFRKALSLSNFIPTPLDEQDIAGYLLRASESCLIDTIHAVLVILNLSENFEAVRSEFKARLDPNLYAELLNTINFTMNIPDGEIITKHYRSLGEDSDSLDLYRISTAFLERPKFANYRNKFDRVISARLLSDILGKYTEPLPAPSNTRELLLSPSSISLNERFPVVLDAFYRTFLFLTLIRKKETILNLNSHEIKFIFENTTGLETLLTEEEMRTIYVTAPPENKSLVTVLALALFRKKSIDPDIDFEFRTDFISHVNLAHNGSILSFIDDLLNDSPQIASYIVGSLDEVTLEKMYTLVTNASQASQIRCDILRALGQKLNRIEYFIEADAITTRSKVSKLQQYFDNSRMYVDSVSMKKWLDSNPTVSTEQYRSLYPRIEATLSSIENDSGGETLIIHLNDQSEYLISQIAKDAFEQFCLNTEFGIESYLGRRIRHNTLDGVTTDTVDAVLRKPEYHIILANPANRRTVELWMAAYKSIVDRLRREHLQFKSTGRLFNAILDLDDLSTKENIRVFANTLRATGGSELLNDLIIGFCWKQITPQLENAARFIKTTLLLEANASIDKYFSSYNGASELQIKSELHEAVNEVFKKVSDWFQVPQTGFISASVKDLCQIILIDLNRENFVEFTGDALDIKYTGISVHRLYDCLAVLLQNAHKHGEENSLILIRVCAIRADEDSILNIVAVDITSTVAEEEYNRSKYRIFKAIESAEAGSDMVTEGYTGIKKVKFISRVSEGFHTVRCQENDDARELQVGFSIHAETSTEDNSTGVIP</sequence>
<gene>
    <name evidence="1" type="ORF">RS3R1_17390</name>
</gene>
<name>A0ABQ5PGZ5_9PSED</name>
<dbReference type="EMBL" id="BSCQ01000028">
    <property type="protein sequence ID" value="GLH42652.1"/>
    <property type="molecule type" value="Genomic_DNA"/>
</dbReference>
<keyword evidence="2" id="KW-1185">Reference proteome</keyword>
<reference evidence="1" key="1">
    <citation type="journal article" date="2021" name="Sci. Rep.">
        <title>An efficient direct screening system for microorganisms that activate plant immune responses based on plant-microbe interactions using cultured plant cells.</title>
        <authorList>
            <person name="Kurokawa M."/>
            <person name="Nakano M."/>
            <person name="Kitahata N."/>
            <person name="Kuchitsu K."/>
            <person name="Furuya T."/>
        </authorList>
    </citation>
    <scope>NUCLEOTIDE SEQUENCE</scope>
    <source>
        <strain evidence="1">RS3R-1</strain>
    </source>
</reference>